<evidence type="ECO:0000313" key="3">
    <source>
        <dbReference type="Proteomes" id="UP001163082"/>
    </source>
</evidence>
<keyword evidence="1" id="KW-1133">Transmembrane helix</keyword>
<evidence type="ECO:0000256" key="1">
    <source>
        <dbReference type="SAM" id="Phobius"/>
    </source>
</evidence>
<dbReference type="Proteomes" id="UP001163082">
    <property type="component" value="Chromosome"/>
</dbReference>
<feature type="transmembrane region" description="Helical" evidence="1">
    <location>
        <begin position="82"/>
        <end position="103"/>
    </location>
</feature>
<feature type="transmembrane region" description="Helical" evidence="1">
    <location>
        <begin position="37"/>
        <end position="62"/>
    </location>
</feature>
<accession>A0ABY6JLD7</accession>
<feature type="transmembrane region" description="Helical" evidence="1">
    <location>
        <begin position="138"/>
        <end position="160"/>
    </location>
</feature>
<keyword evidence="1" id="KW-0812">Transmembrane</keyword>
<gene>
    <name evidence="2" type="ORF">K1Y77_11635</name>
</gene>
<keyword evidence="2" id="KW-0547">Nucleotide-binding</keyword>
<evidence type="ECO:0000313" key="2">
    <source>
        <dbReference type="EMBL" id="UYV18136.1"/>
    </source>
</evidence>
<keyword evidence="3" id="KW-1185">Reference proteome</keyword>
<keyword evidence="1" id="KW-0472">Membrane</keyword>
<reference evidence="2 3" key="1">
    <citation type="journal article" date="2022" name="Antonie Van Leeuwenhoek">
        <title>Whole genome sequencing of the halophilic Halomonas qaidamensis XH36, a novel species strain with high ectoine production.</title>
        <authorList>
            <person name="Zhang T."/>
            <person name="Cui T."/>
            <person name="Cao Y."/>
            <person name="Li Y."/>
            <person name="Li F."/>
            <person name="Zhu D."/>
            <person name="Xing J."/>
        </authorList>
    </citation>
    <scope>NUCLEOTIDE SEQUENCE [LARGE SCALE GENOMIC DNA]</scope>
    <source>
        <strain evidence="2 3">XH36</strain>
    </source>
</reference>
<sequence>MSNPTTNREREEIHGDQVLDLMAALARAVLWPFRWRVLTILLMQIVSQVMLLASLVLPWQLLQVLMTGRSRIDGWVPGTESHGAKIAVLIVAAVLCFCAYALLKWLITKAIAQLSSLILGLLNKTRLVANHRLVGKRVLGIVIGALSSAVIALLFCLMIAFLHPLLALLAVACVLGLVMMVSFYYRFERVQTIQNTLQGNVLTVINISFALGFLIIVLDYLNGTMRPLLTLFILLLAMRQLMVASVNGLVNFLSIIKYFQQINMLLLPRSQQISFSLTTDFVQRFEQATLQQWLPSWLIESKYCVGDLEILQCRLLYGRSVAHVLVCETDSNGLPYYVLLKCYIAARENEALHETALLNEIGGYCHGVVSQSAVSQSVMSQSAMSQSAMPTVPVLRASGQLPWCHFVLVEIGDKPPQWKNSEERKPWMNELRQCLCHVPLPNHLITQYTATFASLPERMKKVAASHFAYLTQQDRQSFQVERFMQLWPFMIAEVERVPQCLTVQNPSSARMAVIDNHMLLLDWQGWVYDTLGAHWPLSAKLQAEILEVINSQWESADSQQPWHGFDSPTQAANCVALAARAHEFCQRCHLHNDSGALNMMSGLIKAYEVITLADEQNSPVKSAVEY</sequence>
<proteinExistence type="predicted"/>
<organism evidence="2 3">
    <name type="scientific">Halomonas qaidamensis</name>
    <dbReference type="NCBI Taxonomy" id="2866211"/>
    <lineage>
        <taxon>Bacteria</taxon>
        <taxon>Pseudomonadati</taxon>
        <taxon>Pseudomonadota</taxon>
        <taxon>Gammaproteobacteria</taxon>
        <taxon>Oceanospirillales</taxon>
        <taxon>Halomonadaceae</taxon>
        <taxon>Halomonas</taxon>
    </lineage>
</organism>
<dbReference type="GO" id="GO:0005524">
    <property type="term" value="F:ATP binding"/>
    <property type="evidence" value="ECO:0007669"/>
    <property type="project" value="UniProtKB-KW"/>
</dbReference>
<dbReference type="EMBL" id="CP080627">
    <property type="protein sequence ID" value="UYV18136.1"/>
    <property type="molecule type" value="Genomic_DNA"/>
</dbReference>
<feature type="transmembrane region" description="Helical" evidence="1">
    <location>
        <begin position="230"/>
        <end position="256"/>
    </location>
</feature>
<name>A0ABY6JLD7_9GAMM</name>
<feature type="transmembrane region" description="Helical" evidence="1">
    <location>
        <begin position="197"/>
        <end position="218"/>
    </location>
</feature>
<feature type="transmembrane region" description="Helical" evidence="1">
    <location>
        <begin position="166"/>
        <end position="185"/>
    </location>
</feature>
<protein>
    <submittedName>
        <fullName evidence="2">ABC transporter ATP-binding protein</fullName>
    </submittedName>
</protein>
<dbReference type="RefSeq" id="WP_264428604.1">
    <property type="nucleotide sequence ID" value="NZ_CP080627.1"/>
</dbReference>
<keyword evidence="2" id="KW-0067">ATP-binding</keyword>